<dbReference type="FunFam" id="1.10.30.40:FF:000001">
    <property type="entry name" value="Ethanolamine ammonia-lyase light chain"/>
    <property type="match status" value="1"/>
</dbReference>
<evidence type="ECO:0000256" key="8">
    <source>
        <dbReference type="HAMAP-Rule" id="MF_00601"/>
    </source>
</evidence>
<keyword evidence="4 8" id="KW-1283">Bacterial microcompartment</keyword>
<protein>
    <recommendedName>
        <fullName evidence="7 8">Ethanolamine ammonia-lyase small subunit</fullName>
        <shortName evidence="8">EAL small subunit</shortName>
        <ecNumber evidence="6 8">4.3.1.7</ecNumber>
    </recommendedName>
</protein>
<dbReference type="Pfam" id="PF05985">
    <property type="entry name" value="EutC"/>
    <property type="match status" value="1"/>
</dbReference>
<evidence type="ECO:0000256" key="5">
    <source>
        <dbReference type="ARBA" id="ARBA00052081"/>
    </source>
</evidence>
<comment type="subcellular location">
    <subcellularLocation>
        <location evidence="8">Bacterial microcompartment</location>
    </subcellularLocation>
</comment>
<dbReference type="Gene3D" id="1.10.30.40">
    <property type="entry name" value="Ethanolamine ammonia-lyase light chain (EutC), N-terminal domain"/>
    <property type="match status" value="1"/>
</dbReference>
<feature type="binding site" evidence="8">
    <location>
        <position position="244"/>
    </location>
    <ligand>
        <name>adenosylcob(III)alamin</name>
        <dbReference type="ChEBI" id="CHEBI:18408"/>
    </ligand>
</feature>
<dbReference type="EC" id="4.3.1.7" evidence="6 8"/>
<dbReference type="GO" id="GO:0006520">
    <property type="term" value="P:amino acid metabolic process"/>
    <property type="evidence" value="ECO:0007669"/>
    <property type="project" value="InterPro"/>
</dbReference>
<keyword evidence="3 8" id="KW-0170">Cobalt</keyword>
<sequence>MLQENDIRKVVEQVLLELTSNEGAVRTEGKIEIKSAKPRPESNVGGGWVVQPQMPSDGAIDDITKIDLKSQLLVPDPVDAKGYLKMKERTPARLGIWRAGPRYKTETTLRFRADHAAAQDAVFSHVDEQFLQEMNLFSVQTLCKDKDEYLTRPDLGRKISEEGLQKIKENCQKQPQVQIYVSDGLSSAAVEANAKDILPAIIQGLEGYKIQVGTPFFVKLGRVGAMDQISEILGADVTCVLIGERPGLVTAESMSAYIAYKATINMPEARRTVISNIHKGGTPPVEAGAHIAELIKTMLEKKASGIDLKL</sequence>
<dbReference type="HOGENOM" id="CLU_068224_0_0_9"/>
<evidence type="ECO:0000256" key="1">
    <source>
        <dbReference type="ARBA" id="ARBA00022628"/>
    </source>
</evidence>
<dbReference type="KEGG" id="blr:BRLA_c025410"/>
<dbReference type="UniPathway" id="UPA00560"/>
<dbReference type="GO" id="GO:0009350">
    <property type="term" value="C:ethanolamine ammonia-lyase complex"/>
    <property type="evidence" value="ECO:0007669"/>
    <property type="project" value="UniProtKB-UniRule"/>
</dbReference>
<dbReference type="NCBIfam" id="NF003971">
    <property type="entry name" value="PRK05465.1"/>
    <property type="match status" value="1"/>
</dbReference>
<dbReference type="InterPro" id="IPR042251">
    <property type="entry name" value="EutC_C"/>
</dbReference>
<name>A0A075RBI4_BRELA</name>
<dbReference type="STRING" id="1042163.BRLA_c025410"/>
<keyword evidence="1 8" id="KW-0846">Cobalamin</keyword>
<dbReference type="Gene3D" id="3.40.50.11240">
    <property type="entry name" value="Ethanolamine ammonia-lyase light chain (EutC)"/>
    <property type="match status" value="1"/>
</dbReference>
<dbReference type="AlphaFoldDB" id="A0A075RBI4"/>
<dbReference type="GO" id="GO:0031471">
    <property type="term" value="C:ethanolamine degradation polyhedral organelle"/>
    <property type="evidence" value="ECO:0007669"/>
    <property type="project" value="UniProtKB-UniRule"/>
</dbReference>
<proteinExistence type="inferred from homology"/>
<keyword evidence="10" id="KW-1185">Reference proteome</keyword>
<dbReference type="PIRSF" id="PIRSF018982">
    <property type="entry name" value="EutC"/>
    <property type="match status" value="1"/>
</dbReference>
<evidence type="ECO:0000313" key="10">
    <source>
        <dbReference type="Proteomes" id="UP000005850"/>
    </source>
</evidence>
<dbReference type="Proteomes" id="UP000005850">
    <property type="component" value="Chromosome"/>
</dbReference>
<evidence type="ECO:0000313" key="9">
    <source>
        <dbReference type="EMBL" id="AIG26860.1"/>
    </source>
</evidence>
<dbReference type="InterPro" id="IPR042255">
    <property type="entry name" value="EutC_N"/>
</dbReference>
<evidence type="ECO:0000256" key="4">
    <source>
        <dbReference type="ARBA" id="ARBA00024446"/>
    </source>
</evidence>
<dbReference type="FunFam" id="3.40.50.11240:FF:000001">
    <property type="entry name" value="Ethanolamine ammonia-lyase light chain"/>
    <property type="match status" value="1"/>
</dbReference>
<dbReference type="PANTHER" id="PTHR39330:SF1">
    <property type="entry name" value="ETHANOLAMINE AMMONIA-LYASE SMALL SUBUNIT"/>
    <property type="match status" value="1"/>
</dbReference>
<dbReference type="GO" id="GO:0046336">
    <property type="term" value="P:ethanolamine catabolic process"/>
    <property type="evidence" value="ECO:0007669"/>
    <property type="project" value="UniProtKB-UniRule"/>
</dbReference>
<comment type="subunit">
    <text evidence="8">The basic unit is a heterodimer which dimerizes to form tetramers. The heterotetramers trimerize; 6 large subunits form a core ring with 6 small subunits projecting outwards.</text>
</comment>
<evidence type="ECO:0000256" key="7">
    <source>
        <dbReference type="ARBA" id="ARBA00069181"/>
    </source>
</evidence>
<dbReference type="GO" id="GO:0008851">
    <property type="term" value="F:ethanolamine ammonia-lyase activity"/>
    <property type="evidence" value="ECO:0007669"/>
    <property type="project" value="UniProtKB-UniRule"/>
</dbReference>
<evidence type="ECO:0000256" key="3">
    <source>
        <dbReference type="ARBA" id="ARBA00023285"/>
    </source>
</evidence>
<evidence type="ECO:0000256" key="2">
    <source>
        <dbReference type="ARBA" id="ARBA00023239"/>
    </source>
</evidence>
<feature type="binding site" evidence="8">
    <location>
        <position position="223"/>
    </location>
    <ligand>
        <name>adenosylcob(III)alamin</name>
        <dbReference type="ChEBI" id="CHEBI:18408"/>
    </ligand>
</feature>
<dbReference type="GO" id="GO:0031419">
    <property type="term" value="F:cobalamin binding"/>
    <property type="evidence" value="ECO:0007669"/>
    <property type="project" value="UniProtKB-UniRule"/>
</dbReference>
<reference evidence="9 10" key="1">
    <citation type="journal article" date="2011" name="J. Bacteriol.">
        <title>Genome sequence of Brevibacillus laterosporus LMG 15441, a pathogen of invertebrates.</title>
        <authorList>
            <person name="Djukic M."/>
            <person name="Poehlein A."/>
            <person name="Thurmer A."/>
            <person name="Daniel R."/>
        </authorList>
    </citation>
    <scope>NUCLEOTIDE SEQUENCE [LARGE SCALE GENOMIC DNA]</scope>
    <source>
        <strain evidence="9 10">LMG 15441</strain>
    </source>
</reference>
<dbReference type="PANTHER" id="PTHR39330">
    <property type="entry name" value="ETHANOLAMINE AMMONIA-LYASE LIGHT CHAIN"/>
    <property type="match status" value="1"/>
</dbReference>
<dbReference type="HAMAP" id="MF_00601">
    <property type="entry name" value="EutC"/>
    <property type="match status" value="1"/>
</dbReference>
<gene>
    <name evidence="8" type="primary">eutC</name>
    <name evidence="9" type="ORF">BRLA_c025410</name>
</gene>
<comment type="similarity">
    <text evidence="8">Belongs to the EutC family.</text>
</comment>
<accession>A0A075RBI4</accession>
<comment type="pathway">
    <text evidence="8">Amine and polyamine degradation; ethanolamine degradation.</text>
</comment>
<keyword evidence="2 8" id="KW-0456">Lyase</keyword>
<comment type="catalytic activity">
    <reaction evidence="5 8">
        <text>ethanolamine = acetaldehyde + NH4(+)</text>
        <dbReference type="Rhea" id="RHEA:15313"/>
        <dbReference type="ChEBI" id="CHEBI:15343"/>
        <dbReference type="ChEBI" id="CHEBI:28938"/>
        <dbReference type="ChEBI" id="CHEBI:57603"/>
        <dbReference type="EC" id="4.3.1.7"/>
    </reaction>
</comment>
<evidence type="ECO:0000256" key="6">
    <source>
        <dbReference type="ARBA" id="ARBA00067005"/>
    </source>
</evidence>
<comment type="cofactor">
    <cofactor evidence="8">
        <name>adenosylcob(III)alamin</name>
        <dbReference type="ChEBI" id="CHEBI:18408"/>
    </cofactor>
    <text evidence="8">Binds between the large and small subunits.</text>
</comment>
<dbReference type="eggNOG" id="COG4302">
    <property type="taxonomic scope" value="Bacteria"/>
</dbReference>
<organism evidence="9 10">
    <name type="scientific">Brevibacillus laterosporus LMG 15441</name>
    <dbReference type="NCBI Taxonomy" id="1042163"/>
    <lineage>
        <taxon>Bacteria</taxon>
        <taxon>Bacillati</taxon>
        <taxon>Bacillota</taxon>
        <taxon>Bacilli</taxon>
        <taxon>Bacillales</taxon>
        <taxon>Paenibacillaceae</taxon>
        <taxon>Brevibacillus</taxon>
    </lineage>
</organism>
<dbReference type="EMBL" id="CP007806">
    <property type="protein sequence ID" value="AIG26860.1"/>
    <property type="molecule type" value="Genomic_DNA"/>
</dbReference>
<comment type="function">
    <text evidence="8">Catalyzes the deamination of various vicinal amino-alcohols to oxo compounds. Allows this organism to utilize ethanolamine as the sole source of nitrogen and carbon in the presence of external vitamin B12.</text>
</comment>
<dbReference type="InterPro" id="IPR009246">
    <property type="entry name" value="EutC"/>
</dbReference>